<name>A0AAD1ZX13_9LAMI</name>
<proteinExistence type="predicted"/>
<feature type="region of interest" description="Disordered" evidence="1">
    <location>
        <begin position="111"/>
        <end position="140"/>
    </location>
</feature>
<dbReference type="Proteomes" id="UP000834106">
    <property type="component" value="Chromosome 13"/>
</dbReference>
<organism evidence="2 3">
    <name type="scientific">Fraxinus pennsylvanica</name>
    <dbReference type="NCBI Taxonomy" id="56036"/>
    <lineage>
        <taxon>Eukaryota</taxon>
        <taxon>Viridiplantae</taxon>
        <taxon>Streptophyta</taxon>
        <taxon>Embryophyta</taxon>
        <taxon>Tracheophyta</taxon>
        <taxon>Spermatophyta</taxon>
        <taxon>Magnoliopsida</taxon>
        <taxon>eudicotyledons</taxon>
        <taxon>Gunneridae</taxon>
        <taxon>Pentapetalae</taxon>
        <taxon>asterids</taxon>
        <taxon>lamiids</taxon>
        <taxon>Lamiales</taxon>
        <taxon>Oleaceae</taxon>
        <taxon>Oleeae</taxon>
        <taxon>Fraxinus</taxon>
    </lineage>
</organism>
<feature type="compositionally biased region" description="Basic and acidic residues" evidence="1">
    <location>
        <begin position="114"/>
        <end position="140"/>
    </location>
</feature>
<sequence>MYNIATNRFAEAFDKTLHKSKRDWHERIGEVLWAYLTPTQATTYALVYGVKVVLPSECQIPSLRIVIQEGLTTEENAHFRLEKLKKKRLDAKMHLKCYQARMVNSFNKKSKAWMKGEHTEQSSKGNEKNPRQDGDELRLV</sequence>
<protein>
    <submittedName>
        <fullName evidence="2">Uncharacterized protein</fullName>
    </submittedName>
</protein>
<evidence type="ECO:0000313" key="2">
    <source>
        <dbReference type="EMBL" id="CAI9774780.1"/>
    </source>
</evidence>
<evidence type="ECO:0000256" key="1">
    <source>
        <dbReference type="SAM" id="MobiDB-lite"/>
    </source>
</evidence>
<dbReference type="PANTHER" id="PTHR48475">
    <property type="entry name" value="RIBONUCLEASE H"/>
    <property type="match status" value="1"/>
</dbReference>
<keyword evidence="3" id="KW-1185">Reference proteome</keyword>
<dbReference type="AlphaFoldDB" id="A0AAD1ZX13"/>
<reference evidence="2" key="1">
    <citation type="submission" date="2023-05" db="EMBL/GenBank/DDBJ databases">
        <authorList>
            <person name="Huff M."/>
        </authorList>
    </citation>
    <scope>NUCLEOTIDE SEQUENCE</scope>
</reference>
<dbReference type="EMBL" id="OU503048">
    <property type="protein sequence ID" value="CAI9774780.1"/>
    <property type="molecule type" value="Genomic_DNA"/>
</dbReference>
<accession>A0AAD1ZX13</accession>
<gene>
    <name evidence="2" type="ORF">FPE_LOCUS22210</name>
</gene>
<evidence type="ECO:0000313" key="3">
    <source>
        <dbReference type="Proteomes" id="UP000834106"/>
    </source>
</evidence>
<dbReference type="PANTHER" id="PTHR48475:SF1">
    <property type="entry name" value="RNASE H TYPE-1 DOMAIN-CONTAINING PROTEIN"/>
    <property type="match status" value="1"/>
</dbReference>